<reference evidence="1 2" key="1">
    <citation type="submission" date="2011-05" db="EMBL/GenBank/DDBJ databases">
        <authorList>
            <person name="Muzny D."/>
            <person name="Qin X."/>
            <person name="Deng J."/>
            <person name="Jiang H."/>
            <person name="Liu Y."/>
            <person name="Qu J."/>
            <person name="Song X.-Z."/>
            <person name="Zhang L."/>
            <person name="Thornton R."/>
            <person name="Coyle M."/>
            <person name="Francisco L."/>
            <person name="Jackson L."/>
            <person name="Javaid M."/>
            <person name="Korchina V."/>
            <person name="Kovar C."/>
            <person name="Mata R."/>
            <person name="Mathew T."/>
            <person name="Ngo R."/>
            <person name="Nguyen L."/>
            <person name="Nguyen N."/>
            <person name="Okwuonu G."/>
            <person name="Ongeri F."/>
            <person name="Pham C."/>
            <person name="Simmons D."/>
            <person name="Wilczek-Boney K."/>
            <person name="Hale W."/>
            <person name="Jakkamsetti A."/>
            <person name="Pham P."/>
            <person name="Ruth R."/>
            <person name="San Lucas F."/>
            <person name="Warren J."/>
            <person name="Zhang J."/>
            <person name="Zhao Z."/>
            <person name="Zhou C."/>
            <person name="Zhu D."/>
            <person name="Lee S."/>
            <person name="Bess C."/>
            <person name="Blankenburg K."/>
            <person name="Forbes L."/>
            <person name="Fu Q."/>
            <person name="Gubbala S."/>
            <person name="Hirani K."/>
            <person name="Jayaseelan J.C."/>
            <person name="Lara F."/>
            <person name="Munidasa M."/>
            <person name="Palculict T."/>
            <person name="Patil S."/>
            <person name="Pu L.-L."/>
            <person name="Saada N."/>
            <person name="Tang L."/>
            <person name="Weissenberger G."/>
            <person name="Zhu Y."/>
            <person name="Hemphill L."/>
            <person name="Shang Y."/>
            <person name="Youmans B."/>
            <person name="Ayvaz T."/>
            <person name="Ross M."/>
            <person name="Santibanez J."/>
            <person name="Aqrawi P."/>
            <person name="Gross S."/>
            <person name="Joshi V."/>
            <person name="Fowler G."/>
            <person name="Nazareth L."/>
            <person name="Reid J."/>
            <person name="Worley K."/>
            <person name="Petrosino J."/>
            <person name="Highlander S."/>
            <person name="Gibbs R."/>
        </authorList>
    </citation>
    <scope>NUCLEOTIDE SEQUENCE [LARGE SCALE GENOMIC DNA]</scope>
    <source>
        <strain evidence="1 2">871</strain>
    </source>
</reference>
<dbReference type="STRING" id="1032488.HMPREF9371_0839"/>
<dbReference type="AlphaFoldDB" id="G4CGV0"/>
<evidence type="ECO:0000313" key="1">
    <source>
        <dbReference type="EMBL" id="EGY52954.1"/>
    </source>
</evidence>
<protein>
    <submittedName>
        <fullName evidence="1">Uncharacterized protein</fullName>
    </submittedName>
</protein>
<organism evidence="1 2">
    <name type="scientific">Neisseria shayeganii 871</name>
    <dbReference type="NCBI Taxonomy" id="1032488"/>
    <lineage>
        <taxon>Bacteria</taxon>
        <taxon>Pseudomonadati</taxon>
        <taxon>Pseudomonadota</taxon>
        <taxon>Betaproteobacteria</taxon>
        <taxon>Neisseriales</taxon>
        <taxon>Neisseriaceae</taxon>
        <taxon>Neisseria</taxon>
    </lineage>
</organism>
<evidence type="ECO:0000313" key="2">
    <source>
        <dbReference type="Proteomes" id="UP000003019"/>
    </source>
</evidence>
<accession>G4CGV0</accession>
<proteinExistence type="predicted"/>
<keyword evidence="2" id="KW-1185">Reference proteome</keyword>
<dbReference type="HOGENOM" id="CLU_3027610_0_0_4"/>
<name>G4CGV0_9NEIS</name>
<dbReference type="Proteomes" id="UP000003019">
    <property type="component" value="Unassembled WGS sequence"/>
</dbReference>
<dbReference type="EMBL" id="AGAY01000027">
    <property type="protein sequence ID" value="EGY52954.1"/>
    <property type="molecule type" value="Genomic_DNA"/>
</dbReference>
<gene>
    <name evidence="1" type="ORF">HMPREF9371_0839</name>
</gene>
<sequence length="55" mass="6362">MRQAHRSSSERNSERRIIRDCGCSDRPCIQKKSFLLDSAPLLRKRPADNFDSQAN</sequence>
<comment type="caution">
    <text evidence="1">The sequence shown here is derived from an EMBL/GenBank/DDBJ whole genome shotgun (WGS) entry which is preliminary data.</text>
</comment>